<dbReference type="Pfam" id="PF04055">
    <property type="entry name" value="Radical_SAM"/>
    <property type="match status" value="1"/>
</dbReference>
<dbReference type="Gene3D" id="3.20.20.70">
    <property type="entry name" value="Aldolase class I"/>
    <property type="match status" value="1"/>
</dbReference>
<keyword evidence="10" id="KW-0456">Lyase</keyword>
<keyword evidence="7" id="KW-0408">Iron</keyword>
<dbReference type="AlphaFoldDB" id="I1ZJZ6"/>
<organism evidence="10 11">
    <name type="scientific">Streptococcus parasanguinis FW213</name>
    <dbReference type="NCBI Taxonomy" id="1114965"/>
    <lineage>
        <taxon>Bacteria</taxon>
        <taxon>Bacillati</taxon>
        <taxon>Bacillota</taxon>
        <taxon>Bacilli</taxon>
        <taxon>Lactobacillales</taxon>
        <taxon>Streptococcaceae</taxon>
        <taxon>Streptococcus</taxon>
    </lineage>
</organism>
<reference evidence="10 11" key="1">
    <citation type="journal article" date="2012" name="PLoS ONE">
        <title>Complete Genome and Transcriptomes of Streptococcus parasanguinis FW213: Phylogenic Relations and Potential Virulence Mechanisms.</title>
        <authorList>
            <person name="Geng J."/>
            <person name="Chiu C.H."/>
            <person name="Tang P."/>
            <person name="Chen Y."/>
            <person name="Shieh H.R."/>
            <person name="Hu S."/>
            <person name="Chen Y.Y."/>
        </authorList>
    </citation>
    <scope>NUCLEOTIDE SEQUENCE [LARGE SCALE GENOMIC DNA]</scope>
    <source>
        <strain evidence="10 11">FW213</strain>
    </source>
</reference>
<keyword evidence="6" id="KW-0560">Oxidoreductase</keyword>
<accession>I1ZJZ6</accession>
<dbReference type="InterPro" id="IPR001989">
    <property type="entry name" value="Radical_activat_CS"/>
</dbReference>
<comment type="similarity">
    <text evidence="2">Belongs to the organic radical-activating enzymes family.</text>
</comment>
<dbReference type="GO" id="GO:0016829">
    <property type="term" value="F:lyase activity"/>
    <property type="evidence" value="ECO:0007669"/>
    <property type="project" value="UniProtKB-KW"/>
</dbReference>
<keyword evidence="8" id="KW-0411">Iron-sulfur</keyword>
<dbReference type="PANTHER" id="PTHR30352:SF4">
    <property type="entry name" value="PYRUVATE FORMATE-LYASE 2-ACTIVATING ENZYME"/>
    <property type="match status" value="1"/>
</dbReference>
<evidence type="ECO:0000256" key="1">
    <source>
        <dbReference type="ARBA" id="ARBA00001966"/>
    </source>
</evidence>
<dbReference type="PATRIC" id="fig|1114965.3.peg.338"/>
<dbReference type="GO" id="GO:0016491">
    <property type="term" value="F:oxidoreductase activity"/>
    <property type="evidence" value="ECO:0007669"/>
    <property type="project" value="UniProtKB-KW"/>
</dbReference>
<proteinExistence type="inferred from homology"/>
<evidence type="ECO:0000256" key="5">
    <source>
        <dbReference type="ARBA" id="ARBA00022723"/>
    </source>
</evidence>
<dbReference type="InterPro" id="IPR012839">
    <property type="entry name" value="Organic_radical_activase"/>
</dbReference>
<evidence type="ECO:0000259" key="9">
    <source>
        <dbReference type="PROSITE" id="PS51918"/>
    </source>
</evidence>
<sequence>MGTTRGIIFNIQHFSIHDGPGIRTTVFLKGCPLRCPWCSNPESQRMNPEPMLDAVTKAPGTTGQEKTVDEIIDEVMKDIDFYEESGGGMTLSGGEIFAQFEFAKALLKAAKERGLHTAIETTAFVEHEKFIDLIQYVDFIYTDLKHYNSLKHKKKVGVHNSLIIENIHYAFKEKKKIVLRIPVIPQFNDSLADAEEFSTLFNSLDIDQVQLLPFHQFGENKYKLLGRRYEMEGIKALHPEDLYDYQQVFLDHDIHCYF</sequence>
<dbReference type="InterPro" id="IPR007197">
    <property type="entry name" value="rSAM"/>
</dbReference>
<evidence type="ECO:0000256" key="7">
    <source>
        <dbReference type="ARBA" id="ARBA00023004"/>
    </source>
</evidence>
<dbReference type="HOGENOM" id="CLU_058969_0_0_9"/>
<dbReference type="KEGG" id="scf:Spaf_0351"/>
<evidence type="ECO:0000313" key="10">
    <source>
        <dbReference type="EMBL" id="AFJ25370.1"/>
    </source>
</evidence>
<dbReference type="eggNOG" id="COG1180">
    <property type="taxonomic scope" value="Bacteria"/>
</dbReference>
<dbReference type="PROSITE" id="PS01087">
    <property type="entry name" value="RADICAL_ACTIVATING"/>
    <property type="match status" value="1"/>
</dbReference>
<dbReference type="PIRSF" id="PIRSF000371">
    <property type="entry name" value="PFL_act_enz"/>
    <property type="match status" value="1"/>
</dbReference>
<dbReference type="STRING" id="1114965.Spaf_0351"/>
<feature type="domain" description="Radical SAM core" evidence="9">
    <location>
        <begin position="17"/>
        <end position="255"/>
    </location>
</feature>
<dbReference type="PaxDb" id="1114965-Spaf_0351"/>
<gene>
    <name evidence="10" type="primary">pflA</name>
    <name evidence="10" type="ORF">Spaf_0351</name>
</gene>
<evidence type="ECO:0000256" key="4">
    <source>
        <dbReference type="ARBA" id="ARBA00022691"/>
    </source>
</evidence>
<dbReference type="InterPro" id="IPR058240">
    <property type="entry name" value="rSAM_sf"/>
</dbReference>
<dbReference type="PROSITE" id="PS51918">
    <property type="entry name" value="RADICAL_SAM"/>
    <property type="match status" value="1"/>
</dbReference>
<comment type="cofactor">
    <cofactor evidence="1">
        <name>[4Fe-4S] cluster</name>
        <dbReference type="ChEBI" id="CHEBI:49883"/>
    </cofactor>
</comment>
<evidence type="ECO:0000256" key="6">
    <source>
        <dbReference type="ARBA" id="ARBA00023002"/>
    </source>
</evidence>
<dbReference type="CDD" id="cd01335">
    <property type="entry name" value="Radical_SAM"/>
    <property type="match status" value="1"/>
</dbReference>
<keyword evidence="4" id="KW-0949">S-adenosyl-L-methionine</keyword>
<dbReference type="SFLD" id="SFLDG01066">
    <property type="entry name" value="organic_radical-activating_enz"/>
    <property type="match status" value="1"/>
</dbReference>
<dbReference type="InterPro" id="IPR034457">
    <property type="entry name" value="Organic_radical-activating"/>
</dbReference>
<keyword evidence="5" id="KW-0479">Metal-binding</keyword>
<keyword evidence="3" id="KW-0004">4Fe-4S</keyword>
<dbReference type="GO" id="GO:0046872">
    <property type="term" value="F:metal ion binding"/>
    <property type="evidence" value="ECO:0007669"/>
    <property type="project" value="UniProtKB-KW"/>
</dbReference>
<keyword evidence="10" id="KW-0670">Pyruvate</keyword>
<evidence type="ECO:0000313" key="11">
    <source>
        <dbReference type="Proteomes" id="UP000002865"/>
    </source>
</evidence>
<name>I1ZJZ6_STRPA</name>
<dbReference type="EMBL" id="CP003122">
    <property type="protein sequence ID" value="AFJ25370.1"/>
    <property type="molecule type" value="Genomic_DNA"/>
</dbReference>
<evidence type="ECO:0000256" key="8">
    <source>
        <dbReference type="ARBA" id="ARBA00023014"/>
    </source>
</evidence>
<dbReference type="PANTHER" id="PTHR30352">
    <property type="entry name" value="PYRUVATE FORMATE-LYASE-ACTIVATING ENZYME"/>
    <property type="match status" value="1"/>
</dbReference>
<dbReference type="RefSeq" id="WP_014712829.1">
    <property type="nucleotide sequence ID" value="NC_017905.1"/>
</dbReference>
<dbReference type="InterPro" id="IPR013785">
    <property type="entry name" value="Aldolase_TIM"/>
</dbReference>
<dbReference type="NCBIfam" id="TIGR02494">
    <property type="entry name" value="PFLE_PFLC"/>
    <property type="match status" value="1"/>
</dbReference>
<dbReference type="GeneID" id="10836260"/>
<evidence type="ECO:0000256" key="3">
    <source>
        <dbReference type="ARBA" id="ARBA00022485"/>
    </source>
</evidence>
<dbReference type="Proteomes" id="UP000002865">
    <property type="component" value="Chromosome"/>
</dbReference>
<evidence type="ECO:0000256" key="2">
    <source>
        <dbReference type="ARBA" id="ARBA00009777"/>
    </source>
</evidence>
<dbReference type="SFLD" id="SFLDS00029">
    <property type="entry name" value="Radical_SAM"/>
    <property type="match status" value="1"/>
</dbReference>
<protein>
    <submittedName>
        <fullName evidence="10">Pyruvate formate-lyase 3</fullName>
    </submittedName>
</protein>
<dbReference type="GO" id="GO:0051539">
    <property type="term" value="F:4 iron, 4 sulfur cluster binding"/>
    <property type="evidence" value="ECO:0007669"/>
    <property type="project" value="UniProtKB-KW"/>
</dbReference>
<dbReference type="SUPFAM" id="SSF102114">
    <property type="entry name" value="Radical SAM enzymes"/>
    <property type="match status" value="1"/>
</dbReference>